<reference evidence="3 4" key="2">
    <citation type="submission" date="2016-08" db="EMBL/GenBank/DDBJ databases">
        <title>Pervasive Adenine N6-methylation of Active Genes in Fungi.</title>
        <authorList>
            <consortium name="DOE Joint Genome Institute"/>
            <person name="Mondo S.J."/>
            <person name="Dannebaum R.O."/>
            <person name="Kuo R.C."/>
            <person name="Labutti K."/>
            <person name="Haridas S."/>
            <person name="Kuo A."/>
            <person name="Salamov A."/>
            <person name="Ahrendt S.R."/>
            <person name="Lipzen A."/>
            <person name="Sullivan W."/>
            <person name="Andreopoulos W.B."/>
            <person name="Clum A."/>
            <person name="Lindquist E."/>
            <person name="Daum C."/>
            <person name="Ramamoorthy G.K."/>
            <person name="Gryganskyi A."/>
            <person name="Culley D."/>
            <person name="Magnuson J.K."/>
            <person name="James T.Y."/>
            <person name="O'Malley M.A."/>
            <person name="Stajich J.E."/>
            <person name="Spatafora J.W."/>
            <person name="Visel A."/>
            <person name="Grigoriev I.V."/>
        </authorList>
    </citation>
    <scope>NUCLEOTIDE SEQUENCE [LARGE SCALE GENOMIC DNA]</scope>
    <source>
        <strain evidence="4">finn</strain>
    </source>
</reference>
<feature type="transmembrane region" description="Helical" evidence="2">
    <location>
        <begin position="56"/>
        <end position="77"/>
    </location>
</feature>
<protein>
    <recommendedName>
        <fullName evidence="5">Integral membrane protein</fullName>
    </recommendedName>
</protein>
<sequence length="339" mass="38549">MGCDCPDVLSNFNFSYIVTNILYYTKDSLYYCYIIQLILVGYGYMRFGKGKYWKTLLIASCTGLLGAILEKICVVWTDHPKNTNAKLIYILLLLNEPCWIITEFAIPYLNMIKLNAVLAKNGQDILKIFTIIMFILFSIFRFRIGYLRYSSHTVFNEEIFHAHGFAFSTMAITEFVFSICILKKITKNFNTAKERGVHDELYDKSRKSSLTILLLIDICGIILAILSMFSNDTLEKVLKPFHCLKSNSILILAFDSIILKLDSKTHGFSTSSSFYKSSANAESTTNYIQSSQNINCPKNNLSNEKIHRVDIEKLGNINENPTTNIPNSSSINSIQIANK</sequence>
<feature type="transmembrane region" description="Helical" evidence="2">
    <location>
        <begin position="164"/>
        <end position="182"/>
    </location>
</feature>
<accession>A0A1Y1V6R6</accession>
<evidence type="ECO:0008006" key="5">
    <source>
        <dbReference type="Google" id="ProtNLM"/>
    </source>
</evidence>
<feature type="region of interest" description="Disordered" evidence="1">
    <location>
        <begin position="317"/>
        <end position="339"/>
    </location>
</feature>
<dbReference type="OrthoDB" id="2143908at2759"/>
<dbReference type="Proteomes" id="UP000193719">
    <property type="component" value="Unassembled WGS sequence"/>
</dbReference>
<dbReference type="EMBL" id="MCFH01000027">
    <property type="protein sequence ID" value="ORX48423.1"/>
    <property type="molecule type" value="Genomic_DNA"/>
</dbReference>
<dbReference type="AlphaFoldDB" id="A0A1Y1V6R6"/>
<reference evidence="3 4" key="1">
    <citation type="submission" date="2016-08" db="EMBL/GenBank/DDBJ databases">
        <title>Genomes of anaerobic fungi encode conserved fungal cellulosomes for biomass hydrolysis.</title>
        <authorList>
            <consortium name="DOE Joint Genome Institute"/>
            <person name="Haitjema C.H."/>
            <person name="Gilmore S.P."/>
            <person name="Henske J.K."/>
            <person name="Solomon K.V."/>
            <person name="De Groot R."/>
            <person name="Kuo A."/>
            <person name="Mondo S.J."/>
            <person name="Salamov A.A."/>
            <person name="Labutti K."/>
            <person name="Zhao Z."/>
            <person name="Chiniquy J."/>
            <person name="Barry K."/>
            <person name="Brewer H.M."/>
            <person name="Purvine S.O."/>
            <person name="Wright A.T."/>
            <person name="Boxma B."/>
            <person name="Van Alen T."/>
            <person name="Hackstein J.H."/>
            <person name="Baker S.E."/>
            <person name="Grigoriev I.V."/>
            <person name="O'Malley M.A."/>
        </authorList>
    </citation>
    <scope>NUCLEOTIDE SEQUENCE [LARGE SCALE GENOMIC DNA]</scope>
    <source>
        <strain evidence="4">finn</strain>
    </source>
</reference>
<evidence type="ECO:0000256" key="2">
    <source>
        <dbReference type="SAM" id="Phobius"/>
    </source>
</evidence>
<feature type="transmembrane region" description="Helical" evidence="2">
    <location>
        <begin position="210"/>
        <end position="229"/>
    </location>
</feature>
<keyword evidence="2" id="KW-0472">Membrane</keyword>
<keyword evidence="4" id="KW-1185">Reference proteome</keyword>
<gene>
    <name evidence="3" type="ORF">BCR36DRAFT_413185</name>
</gene>
<comment type="caution">
    <text evidence="3">The sequence shown here is derived from an EMBL/GenBank/DDBJ whole genome shotgun (WGS) entry which is preliminary data.</text>
</comment>
<proteinExistence type="predicted"/>
<keyword evidence="2" id="KW-0812">Transmembrane</keyword>
<evidence type="ECO:0000313" key="3">
    <source>
        <dbReference type="EMBL" id="ORX48423.1"/>
    </source>
</evidence>
<feature type="transmembrane region" description="Helical" evidence="2">
    <location>
        <begin position="124"/>
        <end position="144"/>
    </location>
</feature>
<evidence type="ECO:0000256" key="1">
    <source>
        <dbReference type="SAM" id="MobiDB-lite"/>
    </source>
</evidence>
<feature type="transmembrane region" description="Helical" evidence="2">
    <location>
        <begin position="89"/>
        <end position="112"/>
    </location>
</feature>
<evidence type="ECO:0000313" key="4">
    <source>
        <dbReference type="Proteomes" id="UP000193719"/>
    </source>
</evidence>
<organism evidence="3 4">
    <name type="scientific">Piromyces finnis</name>
    <dbReference type="NCBI Taxonomy" id="1754191"/>
    <lineage>
        <taxon>Eukaryota</taxon>
        <taxon>Fungi</taxon>
        <taxon>Fungi incertae sedis</taxon>
        <taxon>Chytridiomycota</taxon>
        <taxon>Chytridiomycota incertae sedis</taxon>
        <taxon>Neocallimastigomycetes</taxon>
        <taxon>Neocallimastigales</taxon>
        <taxon>Neocallimastigaceae</taxon>
        <taxon>Piromyces</taxon>
    </lineage>
</organism>
<name>A0A1Y1V6R6_9FUNG</name>
<feature type="transmembrane region" description="Helical" evidence="2">
    <location>
        <begin position="28"/>
        <end position="44"/>
    </location>
</feature>
<keyword evidence="2" id="KW-1133">Transmembrane helix</keyword>